<keyword evidence="4" id="KW-0735">Signal-anchor</keyword>
<feature type="compositionally biased region" description="Polar residues" evidence="7">
    <location>
        <begin position="121"/>
        <end position="143"/>
    </location>
</feature>
<dbReference type="InterPro" id="IPR025846">
    <property type="entry name" value="TBL_N"/>
</dbReference>
<keyword evidence="3 8" id="KW-0812">Transmembrane</keyword>
<dbReference type="Pfam" id="PF14416">
    <property type="entry name" value="PMR5N"/>
    <property type="match status" value="1"/>
</dbReference>
<evidence type="ECO:0000256" key="6">
    <source>
        <dbReference type="ARBA" id="ARBA00023136"/>
    </source>
</evidence>
<keyword evidence="6 8" id="KW-0472">Membrane</keyword>
<evidence type="ECO:0000256" key="7">
    <source>
        <dbReference type="SAM" id="MobiDB-lite"/>
    </source>
</evidence>
<feature type="region of interest" description="Disordered" evidence="7">
    <location>
        <begin position="73"/>
        <end position="143"/>
    </location>
</feature>
<gene>
    <name evidence="11" type="ORF">KC19_5G084900</name>
</gene>
<organism evidence="11 12">
    <name type="scientific">Ceratodon purpureus</name>
    <name type="common">Fire moss</name>
    <name type="synonym">Dicranum purpureum</name>
    <dbReference type="NCBI Taxonomy" id="3225"/>
    <lineage>
        <taxon>Eukaryota</taxon>
        <taxon>Viridiplantae</taxon>
        <taxon>Streptophyta</taxon>
        <taxon>Embryophyta</taxon>
        <taxon>Bryophyta</taxon>
        <taxon>Bryophytina</taxon>
        <taxon>Bryopsida</taxon>
        <taxon>Dicranidae</taxon>
        <taxon>Pseudoditrichales</taxon>
        <taxon>Ditrichaceae</taxon>
        <taxon>Ceratodon</taxon>
    </lineage>
</organism>
<comment type="similarity">
    <text evidence="2">Belongs to the PC-esterase family. TBL subfamily.</text>
</comment>
<evidence type="ECO:0000313" key="11">
    <source>
        <dbReference type="EMBL" id="KAG0576505.1"/>
    </source>
</evidence>
<accession>A0A8T0I0S6</accession>
<dbReference type="PANTHER" id="PTHR32285:SF48">
    <property type="entry name" value="PROTEIN TRICHOME BIREFRINGENCE-LIKE 19"/>
    <property type="match status" value="1"/>
</dbReference>
<dbReference type="InterPro" id="IPR026057">
    <property type="entry name" value="TBL_C"/>
</dbReference>
<comment type="caution">
    <text evidence="11">The sequence shown here is derived from an EMBL/GenBank/DDBJ whole genome shotgun (WGS) entry which is preliminary data.</text>
</comment>
<keyword evidence="5 8" id="KW-1133">Transmembrane helix</keyword>
<evidence type="ECO:0008006" key="13">
    <source>
        <dbReference type="Google" id="ProtNLM"/>
    </source>
</evidence>
<comment type="subcellular location">
    <subcellularLocation>
        <location evidence="1">Membrane</location>
        <topology evidence="1">Single-pass membrane protein</topology>
    </subcellularLocation>
</comment>
<dbReference type="Pfam" id="PF13839">
    <property type="entry name" value="PC-Esterase"/>
    <property type="match status" value="1"/>
</dbReference>
<evidence type="ECO:0000259" key="9">
    <source>
        <dbReference type="Pfam" id="PF13839"/>
    </source>
</evidence>
<dbReference type="GO" id="GO:0016020">
    <property type="term" value="C:membrane"/>
    <property type="evidence" value="ECO:0007669"/>
    <property type="project" value="UniProtKB-SubCell"/>
</dbReference>
<evidence type="ECO:0000256" key="4">
    <source>
        <dbReference type="ARBA" id="ARBA00022968"/>
    </source>
</evidence>
<dbReference type="AlphaFoldDB" id="A0A8T0I0S6"/>
<evidence type="ECO:0000256" key="3">
    <source>
        <dbReference type="ARBA" id="ARBA00022692"/>
    </source>
</evidence>
<evidence type="ECO:0000259" key="10">
    <source>
        <dbReference type="Pfam" id="PF14416"/>
    </source>
</evidence>
<sequence length="524" mass="58846">MGRGQQMSMYDVEKSIPGGGLRSMTKRRVVVVALVSFFLPFVITSTYLYYTTPDAATEAMLFLQRRPFSGFSPSLTDDTNASSIINDTTGSETNTTDSLDAKQEEVDAEDTDPEAIELDPSETNSSANETSAALESSLQEQAKNSTSEILPLLTMGLSNTTNSTKKEACDLVKGSWVPDSRPPQYTNSTCGFIQGHQNCMKNGRKDRGFLHWKWKPDQCELPRIDPPSFLTAMRDRSMAFAGDSIARNQFQSLLCVLSQVEQPDHTYNAPDDRDNVWVFRKHNFTLAIYWSPYLVHVEDKEITFSSDNQTRTVAFIHVDRLDKAWVDRIPGVDILQLSTGQWWFKRGLFLQEGKPLGGHICDGWAECEKEIGFADPYRTTIRTILRGSLSIPGYSGTTILRTFAPEHFEGGSWNNGGQCVRTAPGGVPVSSLTKWMYDIQMEEFLNVTSATSGSEKDRIKVLDITNLAQIRADGHPNSFMRFQPFAKEFTQKIQNDCLHWCLPGPIDTWNDLLVESLRDAVYKQ</sequence>
<keyword evidence="12" id="KW-1185">Reference proteome</keyword>
<feature type="compositionally biased region" description="Acidic residues" evidence="7">
    <location>
        <begin position="106"/>
        <end position="120"/>
    </location>
</feature>
<evidence type="ECO:0000256" key="8">
    <source>
        <dbReference type="SAM" id="Phobius"/>
    </source>
</evidence>
<evidence type="ECO:0000256" key="1">
    <source>
        <dbReference type="ARBA" id="ARBA00004167"/>
    </source>
</evidence>
<dbReference type="EMBL" id="CM026425">
    <property type="protein sequence ID" value="KAG0576502.1"/>
    <property type="molecule type" value="Genomic_DNA"/>
</dbReference>
<protein>
    <recommendedName>
        <fullName evidence="13">Trichome birefringence-like N-terminal domain-containing protein</fullName>
    </recommendedName>
</protein>
<dbReference type="GO" id="GO:0005794">
    <property type="term" value="C:Golgi apparatus"/>
    <property type="evidence" value="ECO:0007669"/>
    <property type="project" value="TreeGrafter"/>
</dbReference>
<feature type="transmembrane region" description="Helical" evidence="8">
    <location>
        <begin position="29"/>
        <end position="50"/>
    </location>
</feature>
<name>A0A8T0I0S6_CERPU</name>
<feature type="compositionally biased region" description="Polar residues" evidence="7">
    <location>
        <begin position="73"/>
        <end position="98"/>
    </location>
</feature>
<reference evidence="11" key="1">
    <citation type="submission" date="2020-06" db="EMBL/GenBank/DDBJ databases">
        <title>WGS assembly of Ceratodon purpureus strain R40.</title>
        <authorList>
            <person name="Carey S.B."/>
            <person name="Jenkins J."/>
            <person name="Shu S."/>
            <person name="Lovell J.T."/>
            <person name="Sreedasyam A."/>
            <person name="Maumus F."/>
            <person name="Tiley G.P."/>
            <person name="Fernandez-Pozo N."/>
            <person name="Barry K."/>
            <person name="Chen C."/>
            <person name="Wang M."/>
            <person name="Lipzen A."/>
            <person name="Daum C."/>
            <person name="Saski C.A."/>
            <person name="Payton A.C."/>
            <person name="Mcbreen J.C."/>
            <person name="Conrad R.E."/>
            <person name="Kollar L.M."/>
            <person name="Olsson S."/>
            <person name="Huttunen S."/>
            <person name="Landis J.B."/>
            <person name="Wickett N.J."/>
            <person name="Johnson M.G."/>
            <person name="Rensing S.A."/>
            <person name="Grimwood J."/>
            <person name="Schmutz J."/>
            <person name="Mcdaniel S.F."/>
        </authorList>
    </citation>
    <scope>NUCLEOTIDE SEQUENCE</scope>
    <source>
        <strain evidence="11">R40</strain>
    </source>
</reference>
<evidence type="ECO:0000313" key="12">
    <source>
        <dbReference type="Proteomes" id="UP000822688"/>
    </source>
</evidence>
<dbReference type="EMBL" id="CM026425">
    <property type="protein sequence ID" value="KAG0576505.1"/>
    <property type="molecule type" value="Genomic_DNA"/>
</dbReference>
<proteinExistence type="inferred from homology"/>
<dbReference type="PANTHER" id="PTHR32285">
    <property type="entry name" value="PROTEIN TRICHOME BIREFRINGENCE-LIKE 9-RELATED"/>
    <property type="match status" value="1"/>
</dbReference>
<dbReference type="GO" id="GO:0016413">
    <property type="term" value="F:O-acetyltransferase activity"/>
    <property type="evidence" value="ECO:0007669"/>
    <property type="project" value="InterPro"/>
</dbReference>
<evidence type="ECO:0000256" key="2">
    <source>
        <dbReference type="ARBA" id="ARBA00007727"/>
    </source>
</evidence>
<feature type="domain" description="Trichome birefringence-like C-terminal" evidence="9">
    <location>
        <begin position="221"/>
        <end position="515"/>
    </location>
</feature>
<dbReference type="Proteomes" id="UP000822688">
    <property type="component" value="Chromosome 5"/>
</dbReference>
<feature type="domain" description="Trichome birefringence-like N-terminal" evidence="10">
    <location>
        <begin position="168"/>
        <end position="220"/>
    </location>
</feature>
<dbReference type="EMBL" id="CM026425">
    <property type="protein sequence ID" value="KAG0576504.1"/>
    <property type="molecule type" value="Genomic_DNA"/>
</dbReference>
<evidence type="ECO:0000256" key="5">
    <source>
        <dbReference type="ARBA" id="ARBA00022989"/>
    </source>
</evidence>
<dbReference type="EMBL" id="CM026425">
    <property type="protein sequence ID" value="KAG0576503.1"/>
    <property type="molecule type" value="Genomic_DNA"/>
</dbReference>
<dbReference type="InterPro" id="IPR029962">
    <property type="entry name" value="TBL"/>
</dbReference>